<evidence type="ECO:0008006" key="3">
    <source>
        <dbReference type="Google" id="ProtNLM"/>
    </source>
</evidence>
<name>A0A3N6M8W7_9BURK</name>
<dbReference type="Gene3D" id="3.40.50.300">
    <property type="entry name" value="P-loop containing nucleotide triphosphate hydrolases"/>
    <property type="match status" value="1"/>
</dbReference>
<comment type="caution">
    <text evidence="1">The sequence shown here is derived from an EMBL/GenBank/DDBJ whole genome shotgun (WGS) entry which is preliminary data.</text>
</comment>
<dbReference type="EMBL" id="RQIS01000030">
    <property type="protein sequence ID" value="RQH00164.1"/>
    <property type="molecule type" value="Genomic_DNA"/>
</dbReference>
<gene>
    <name evidence="1" type="ORF">D1Y85_25600</name>
</gene>
<reference evidence="1 2" key="1">
    <citation type="submission" date="2018-11" db="EMBL/GenBank/DDBJ databases">
        <title>Paraburkholderia sp. DHOA04, isolated from soil.</title>
        <authorList>
            <person name="Gao Z.-H."/>
            <person name="Qiu L.-H."/>
            <person name="Fu J.-C."/>
        </authorList>
    </citation>
    <scope>NUCLEOTIDE SEQUENCE [LARGE SCALE GENOMIC DNA]</scope>
    <source>
        <strain evidence="1 2">DHOA04</strain>
    </source>
</reference>
<organism evidence="1 2">
    <name type="scientific">Paraburkholderia dinghuensis</name>
    <dbReference type="NCBI Taxonomy" id="2305225"/>
    <lineage>
        <taxon>Bacteria</taxon>
        <taxon>Pseudomonadati</taxon>
        <taxon>Pseudomonadota</taxon>
        <taxon>Betaproteobacteria</taxon>
        <taxon>Burkholderiales</taxon>
        <taxon>Burkholderiaceae</taxon>
        <taxon>Paraburkholderia</taxon>
    </lineage>
</organism>
<proteinExistence type="predicted"/>
<evidence type="ECO:0000313" key="1">
    <source>
        <dbReference type="EMBL" id="RQH00164.1"/>
    </source>
</evidence>
<evidence type="ECO:0000313" key="2">
    <source>
        <dbReference type="Proteomes" id="UP000272778"/>
    </source>
</evidence>
<dbReference type="InterPro" id="IPR027417">
    <property type="entry name" value="P-loop_NTPase"/>
</dbReference>
<dbReference type="OrthoDB" id="9757917at2"/>
<dbReference type="Proteomes" id="UP000272778">
    <property type="component" value="Unassembled WGS sequence"/>
</dbReference>
<keyword evidence="2" id="KW-1185">Reference proteome</keyword>
<protein>
    <recommendedName>
        <fullName evidence="3">DNA2/NAM7 helicase-like C-terminal domain-containing protein</fullName>
    </recommendedName>
</protein>
<sequence>MVESGARRARRLPVEKRPPNRERDILFLSIVADRERYHARSGNAHDQRFNVAASRARDRMYLVRPVTAEQLSPRGTSR</sequence>
<dbReference type="AlphaFoldDB" id="A0A3N6M8W7"/>
<accession>A0A3N6M8W7</accession>